<gene>
    <name evidence="1" type="ORF">Pint_05173</name>
</gene>
<comment type="caution">
    <text evidence="1">The sequence shown here is derived from an EMBL/GenBank/DDBJ whole genome shotgun (WGS) entry which is preliminary data.</text>
</comment>
<reference evidence="2" key="1">
    <citation type="journal article" date="2023" name="G3 (Bethesda)">
        <title>Genome assembly and association tests identify interacting loci associated with vigor, precocity, and sex in interspecific pistachio rootstocks.</title>
        <authorList>
            <person name="Palmer W."/>
            <person name="Jacygrad E."/>
            <person name="Sagayaradj S."/>
            <person name="Cavanaugh K."/>
            <person name="Han R."/>
            <person name="Bertier L."/>
            <person name="Beede B."/>
            <person name="Kafkas S."/>
            <person name="Golino D."/>
            <person name="Preece J."/>
            <person name="Michelmore R."/>
        </authorList>
    </citation>
    <scope>NUCLEOTIDE SEQUENCE [LARGE SCALE GENOMIC DNA]</scope>
</reference>
<name>A0ACC0Z370_9ROSI</name>
<sequence length="402" mass="46093">MGGNSWLSAVKRAFLSTTKDDEKRRNTREDLQEQEEEEKKRGKRRWIFKKPSNQETITQHREVRTITTTANISEAAERHAIAVAMAEAAVATAQAAVEAVRLSRPSVLLKRHLAAMVIQTAFRGYLARRALRALKAVVKLQALVRGHNVRKRANMTLRCMQVLVRVQARVRHQRMKLCTNDHKSIINSRDESSNADADDWLHWDADPLKTKEVASKREKALGYAFSQQIWRSWRDGVQSEEEVDEKPGPSGWLRRERESEPIKTVEVDTSRPHSYVKKSQLQHNYQPQRHSSYSVASPLRSGSPITPSPTKTRPLQVHSATVPNYMVATASARARFRSQSAPRQRHSTSERAKKRLSFPIPDTYLSDHSNQEQRSNVSFCNDSMDDEIYPPSTTNDLRRWIR</sequence>
<dbReference type="Proteomes" id="UP001163603">
    <property type="component" value="Chromosome 3"/>
</dbReference>
<evidence type="ECO:0000313" key="1">
    <source>
        <dbReference type="EMBL" id="KAJ0045721.1"/>
    </source>
</evidence>
<organism evidence="1 2">
    <name type="scientific">Pistacia integerrima</name>
    <dbReference type="NCBI Taxonomy" id="434235"/>
    <lineage>
        <taxon>Eukaryota</taxon>
        <taxon>Viridiplantae</taxon>
        <taxon>Streptophyta</taxon>
        <taxon>Embryophyta</taxon>
        <taxon>Tracheophyta</taxon>
        <taxon>Spermatophyta</taxon>
        <taxon>Magnoliopsida</taxon>
        <taxon>eudicotyledons</taxon>
        <taxon>Gunneridae</taxon>
        <taxon>Pentapetalae</taxon>
        <taxon>rosids</taxon>
        <taxon>malvids</taxon>
        <taxon>Sapindales</taxon>
        <taxon>Anacardiaceae</taxon>
        <taxon>Pistacia</taxon>
    </lineage>
</organism>
<proteinExistence type="predicted"/>
<accession>A0ACC0Z370</accession>
<dbReference type="EMBL" id="CM047738">
    <property type="protein sequence ID" value="KAJ0045721.1"/>
    <property type="molecule type" value="Genomic_DNA"/>
</dbReference>
<keyword evidence="2" id="KW-1185">Reference proteome</keyword>
<evidence type="ECO:0000313" key="2">
    <source>
        <dbReference type="Proteomes" id="UP001163603"/>
    </source>
</evidence>
<protein>
    <submittedName>
        <fullName evidence="1">Uncharacterized protein</fullName>
    </submittedName>
</protein>